<dbReference type="Pfam" id="PF02625">
    <property type="entry name" value="XdhC_CoxI"/>
    <property type="match status" value="1"/>
</dbReference>
<dbReference type="PANTHER" id="PTHR30388:SF6">
    <property type="entry name" value="XANTHINE DEHYDROGENASE SUBUNIT A-RELATED"/>
    <property type="match status" value="1"/>
</dbReference>
<protein>
    <submittedName>
        <fullName evidence="3">XdhC family protein</fullName>
    </submittedName>
</protein>
<dbReference type="InterPro" id="IPR052698">
    <property type="entry name" value="MoCofactor_Util/Proc"/>
</dbReference>
<dbReference type="EMBL" id="JACJLL010000044">
    <property type="protein sequence ID" value="MBM6819381.1"/>
    <property type="molecule type" value="Genomic_DNA"/>
</dbReference>
<accession>A0ABS2FGD0</accession>
<dbReference type="Gene3D" id="3.40.50.720">
    <property type="entry name" value="NAD(P)-binding Rossmann-like Domain"/>
    <property type="match status" value="1"/>
</dbReference>
<reference evidence="3 4" key="1">
    <citation type="journal article" date="2021" name="Sci. Rep.">
        <title>The distribution of antibiotic resistance genes in chicken gut microbiota commensals.</title>
        <authorList>
            <person name="Juricova H."/>
            <person name="Matiasovicova J."/>
            <person name="Kubasova T."/>
            <person name="Cejkova D."/>
            <person name="Rychlik I."/>
        </authorList>
    </citation>
    <scope>NUCLEOTIDE SEQUENCE [LARGE SCALE GENOMIC DNA]</scope>
    <source>
        <strain evidence="3 4">An435</strain>
    </source>
</reference>
<keyword evidence="4" id="KW-1185">Reference proteome</keyword>
<dbReference type="InterPro" id="IPR027051">
    <property type="entry name" value="XdhC_Rossmann_dom"/>
</dbReference>
<evidence type="ECO:0000313" key="4">
    <source>
        <dbReference type="Proteomes" id="UP000767334"/>
    </source>
</evidence>
<name>A0ABS2FGD0_9CLOT</name>
<feature type="domain" description="XdhC Rossmann" evidence="2">
    <location>
        <begin position="92"/>
        <end position="234"/>
    </location>
</feature>
<evidence type="ECO:0000259" key="1">
    <source>
        <dbReference type="Pfam" id="PF02625"/>
    </source>
</evidence>
<gene>
    <name evidence="3" type="ORF">H6A19_08530</name>
</gene>
<organism evidence="3 4">
    <name type="scientific">Clostridium saudiense</name>
    <dbReference type="NCBI Taxonomy" id="1414720"/>
    <lineage>
        <taxon>Bacteria</taxon>
        <taxon>Bacillati</taxon>
        <taxon>Bacillota</taxon>
        <taxon>Clostridia</taxon>
        <taxon>Eubacteriales</taxon>
        <taxon>Clostridiaceae</taxon>
        <taxon>Clostridium</taxon>
    </lineage>
</organism>
<proteinExistence type="predicted"/>
<evidence type="ECO:0000313" key="3">
    <source>
        <dbReference type="EMBL" id="MBM6819381.1"/>
    </source>
</evidence>
<dbReference type="RefSeq" id="WP_204572257.1">
    <property type="nucleotide sequence ID" value="NZ_JACJLL010000044.1"/>
</dbReference>
<dbReference type="Proteomes" id="UP000767334">
    <property type="component" value="Unassembled WGS sequence"/>
</dbReference>
<evidence type="ECO:0000259" key="2">
    <source>
        <dbReference type="Pfam" id="PF13478"/>
    </source>
</evidence>
<dbReference type="InterPro" id="IPR003777">
    <property type="entry name" value="XdhC_CoxI"/>
</dbReference>
<comment type="caution">
    <text evidence="3">The sequence shown here is derived from an EMBL/GenBank/DDBJ whole genome shotgun (WGS) entry which is preliminary data.</text>
</comment>
<sequence length="353" mass="39201">MFETLYDNLLNKVSNGDKCVMLTYLTLHDNVSGSIENKIFLTKDDIDKKSISLHNEVYIRANNALSTGKTDIVHIDENKLVLIEPFFPRPRLIVFGGGHIAKPLVEFASKVGFSVTVIDDRPYFANTTRFPDAEKVLCEDFKKSFNLIEFKKSDFVVIVTRGHRHDELVLREVLNYDLSYIGMIGSKRRVKGIMNELISECYSKEILDKVNSPIGLDIGAVTPEEIAISIVSQLISFKNKGNIKANSFSYPEFDKEVTLEISKKTSTPRAILTIISSKGSVPRKSGAKMITYIDGRSLGSISGGCSESEVLTKARDIMTNNGFLIQQVDMTGDVAESMGMVCGGVMDVLIEVF</sequence>
<feature type="domain" description="XdhC- CoxI" evidence="1">
    <location>
        <begin position="267"/>
        <end position="322"/>
    </location>
</feature>
<dbReference type="PANTHER" id="PTHR30388">
    <property type="entry name" value="ALDEHYDE OXIDOREDUCTASE MOLYBDENUM COFACTOR ASSEMBLY PROTEIN"/>
    <property type="match status" value="1"/>
</dbReference>
<dbReference type="Pfam" id="PF13478">
    <property type="entry name" value="XdhC_C"/>
    <property type="match status" value="1"/>
</dbReference>